<protein>
    <submittedName>
        <fullName evidence="6">Cyclopropane-fatty-acyl-phospholipid synthase</fullName>
        <ecNumber evidence="6">2.1.1.79</ecNumber>
    </submittedName>
</protein>
<dbReference type="PIRSF" id="PIRSF003085">
    <property type="entry name" value="CMAS"/>
    <property type="match status" value="1"/>
</dbReference>
<dbReference type="Gene3D" id="3.40.50.150">
    <property type="entry name" value="Vaccinia Virus protein VP39"/>
    <property type="match status" value="1"/>
</dbReference>
<name>A0ABY0JLP1_9ENTR</name>
<dbReference type="InterPro" id="IPR029063">
    <property type="entry name" value="SAM-dependent_MTases_sf"/>
</dbReference>
<dbReference type="GO" id="GO:0008825">
    <property type="term" value="F:cyclopropane-fatty-acyl-phospholipid synthase activity"/>
    <property type="evidence" value="ECO:0007669"/>
    <property type="project" value="UniProtKB-EC"/>
</dbReference>
<keyword evidence="2 6" id="KW-0489">Methyltransferase</keyword>
<dbReference type="NCBIfam" id="NF008686">
    <property type="entry name" value="PRK11705.1"/>
    <property type="match status" value="1"/>
</dbReference>
<evidence type="ECO:0000256" key="1">
    <source>
        <dbReference type="ARBA" id="ARBA00010815"/>
    </source>
</evidence>
<keyword evidence="4" id="KW-0949">S-adenosyl-L-methionine</keyword>
<evidence type="ECO:0000256" key="4">
    <source>
        <dbReference type="ARBA" id="ARBA00022691"/>
    </source>
</evidence>
<proteinExistence type="inferred from homology"/>
<dbReference type="PANTHER" id="PTHR43667:SF1">
    <property type="entry name" value="CYCLOPROPANE-FATTY-ACYL-PHOSPHOLIPID SYNTHASE"/>
    <property type="match status" value="1"/>
</dbReference>
<keyword evidence="7" id="KW-1185">Reference proteome</keyword>
<evidence type="ECO:0000256" key="2">
    <source>
        <dbReference type="ARBA" id="ARBA00022603"/>
    </source>
</evidence>
<dbReference type="Pfam" id="PF02353">
    <property type="entry name" value="CMAS"/>
    <property type="match status" value="1"/>
</dbReference>
<comment type="similarity">
    <text evidence="1">Belongs to the CFA/CMAS family.</text>
</comment>
<comment type="caution">
    <text evidence="6">The sequence shown here is derived from an EMBL/GenBank/DDBJ whole genome shotgun (WGS) entry which is preliminary data.</text>
</comment>
<dbReference type="InterPro" id="IPR050723">
    <property type="entry name" value="CFA/CMAS"/>
</dbReference>
<accession>A0ABY0JLP1</accession>
<dbReference type="Proteomes" id="UP000195338">
    <property type="component" value="Unassembled WGS sequence"/>
</dbReference>
<dbReference type="CDD" id="cd02440">
    <property type="entry name" value="AdoMet_MTases"/>
    <property type="match status" value="1"/>
</dbReference>
<evidence type="ECO:0000313" key="7">
    <source>
        <dbReference type="Proteomes" id="UP000195338"/>
    </source>
</evidence>
<gene>
    <name evidence="6" type="ORF">BN4901_0254</name>
</gene>
<evidence type="ECO:0000256" key="3">
    <source>
        <dbReference type="ARBA" id="ARBA00022679"/>
    </source>
</evidence>
<sequence>MNNNNYYSRNKYPLNTVRKGQHDQWYDLAQRLFYEADIKINGSRPFDIQVHDNRFFKRVLQQGALGLGESYMDGWWDCEKLDEMVTKTLRADLDGIIKRNMKNMVRLAGEKLLNMQSNKWAWIAGTDHYDLGNRLFCLILDPYMQYSCGYWRNAENLHTAQQNKLKLICEKLQLKKGMTLLDIGCGWGGLAAYAAENYGVRVTGVTVSAEQIRMASIRCSSLDIDFKLIDYQDLPTLTQTFDRIVSIGMFEHVGAKNHLTYFNIINQLLKKSGLFLLHTICSNKTDHNVDPWINKYIFQHDSLSSISQISSASETWFVTEDLHNFGTDYDKTLIAWEQRFNSSWHLLEDDYPPIFRRTFDYYLNSCAGAVRARKIQLLQFIFTKGI</sequence>
<dbReference type="InterPro" id="IPR003333">
    <property type="entry name" value="CMAS"/>
</dbReference>
<evidence type="ECO:0000256" key="5">
    <source>
        <dbReference type="ARBA" id="ARBA00023098"/>
    </source>
</evidence>
<dbReference type="PANTHER" id="PTHR43667">
    <property type="entry name" value="CYCLOPROPANE-FATTY-ACYL-PHOSPHOLIPID SYNTHASE"/>
    <property type="match status" value="1"/>
</dbReference>
<keyword evidence="3 6" id="KW-0808">Transferase</keyword>
<dbReference type="EC" id="2.1.1.79" evidence="6"/>
<dbReference type="GO" id="GO:0032259">
    <property type="term" value="P:methylation"/>
    <property type="evidence" value="ECO:0007669"/>
    <property type="project" value="UniProtKB-KW"/>
</dbReference>
<keyword evidence="5" id="KW-0443">Lipid metabolism</keyword>
<organism evidence="6 7">
    <name type="scientific">Citrobacter europaeus</name>
    <dbReference type="NCBI Taxonomy" id="1914243"/>
    <lineage>
        <taxon>Bacteria</taxon>
        <taxon>Pseudomonadati</taxon>
        <taxon>Pseudomonadota</taxon>
        <taxon>Gammaproteobacteria</taxon>
        <taxon>Enterobacterales</taxon>
        <taxon>Enterobacteriaceae</taxon>
        <taxon>Citrobacter</taxon>
    </lineage>
</organism>
<dbReference type="SUPFAM" id="SSF53335">
    <property type="entry name" value="S-adenosyl-L-methionine-dependent methyltransferases"/>
    <property type="match status" value="1"/>
</dbReference>
<reference evidence="6 7" key="1">
    <citation type="submission" date="2016-04" db="EMBL/GenBank/DDBJ databases">
        <authorList>
            <person name="Mornico D."/>
        </authorList>
    </citation>
    <scope>NUCLEOTIDE SEQUENCE [LARGE SCALE GENOMIC DNA]</scope>
    <source>
        <strain evidence="6 7">A121</strain>
    </source>
</reference>
<dbReference type="EMBL" id="FLUX01000006">
    <property type="protein sequence ID" value="SBW23517.1"/>
    <property type="molecule type" value="Genomic_DNA"/>
</dbReference>
<dbReference type="RefSeq" id="WP_080625433.1">
    <property type="nucleotide sequence ID" value="NZ_CP149131.1"/>
</dbReference>
<evidence type="ECO:0000313" key="6">
    <source>
        <dbReference type="EMBL" id="SBW23517.1"/>
    </source>
</evidence>